<dbReference type="EMBL" id="MKGI01000077">
    <property type="protein sequence ID" value="OEL10474.1"/>
    <property type="molecule type" value="Genomic_DNA"/>
</dbReference>
<dbReference type="Pfam" id="PF14121">
    <property type="entry name" value="Porin_10"/>
    <property type="match status" value="1"/>
</dbReference>
<name>A0A1E5UC19_9FLAO</name>
<evidence type="ECO:0000313" key="1">
    <source>
        <dbReference type="EMBL" id="OEL10474.1"/>
    </source>
</evidence>
<comment type="caution">
    <text evidence="1">The sequence shown here is derived from an EMBL/GenBank/DDBJ whole genome shotgun (WGS) entry which is preliminary data.</text>
</comment>
<keyword evidence="2" id="KW-1185">Reference proteome</keyword>
<accession>A0A1E5UC19</accession>
<gene>
    <name evidence="1" type="ORF">BHF72_0566</name>
</gene>
<sequence>MKYILFIIFFAVHFLGAQIVNKTDGNVPSDTLIIDKGGKDSLKIFKPTINDYQHYTQFSEKKIFDTVFTIDKSYQFTQYNNQDNFGKIQFANIGSGFQDLMFRVNKEQNLALLPTRKSHFILGIDDVKYYDVKTPTTSFIYHNAMKQGAALKTTYTQNVGKNFNVAVEYMGLRSQGVYQRELASSNNFILSSRFNSKNNRYRFFTHYIHQNVNNEENGGIEDLSLFLGDDTRFNNRQNLAVNLTSTDSRFSYRRYYFSQEFQFVNSEKYPFKVRHTIFHQANKYWYKQQGSESFYNSDVVEDYGTSAYKFSKNLSNTFTLLFDKPTFKLEAGVRHQMINLGTDKELPAIVGVNIPLDNKENRFGAVGNLEIKLWDKVDLKSNLEYSNGSTFGNFLRSENNLKLEPIKDYILDAHVNLQTSKPSFNYLINPSFYQNFNYNFLDAKNESTLEIGGKVNLKWFQSSVFANYFRIENYTYIGADYQPKQSESSLNISQIGGEATFSYWKLNFNTKLLFQSALSEKNLYPMPSFIGRLNAYYQAKAFKDAAEIQTGIKVYYFSKFNSREYFPVLNEFAVSANTASIGGQPIADAYFNMKVKRMLIYAEAQHVNTTFMKNKSFAAPNYPIYDFRLNLGIVWYLFH</sequence>
<protein>
    <recommendedName>
        <fullName evidence="3">Porin</fullName>
    </recommendedName>
</protein>
<reference evidence="1 2" key="1">
    <citation type="submission" date="2016-09" db="EMBL/GenBank/DDBJ databases">
        <authorList>
            <person name="Capua I."/>
            <person name="De Benedictis P."/>
            <person name="Joannis T."/>
            <person name="Lombin L.H."/>
            <person name="Cattoli G."/>
        </authorList>
    </citation>
    <scope>NUCLEOTIDE SEQUENCE [LARGE SCALE GENOMIC DNA]</scope>
    <source>
        <strain evidence="1 2">NRS-1</strain>
    </source>
</reference>
<dbReference type="OrthoDB" id="9812454at2"/>
<dbReference type="KEGG" id="cnr:EB819_12335"/>
<evidence type="ECO:0000313" key="2">
    <source>
        <dbReference type="Proteomes" id="UP000095601"/>
    </source>
</evidence>
<dbReference type="Proteomes" id="UP000095601">
    <property type="component" value="Unassembled WGS sequence"/>
</dbReference>
<dbReference type="SUPFAM" id="SSF56935">
    <property type="entry name" value="Porins"/>
    <property type="match status" value="1"/>
</dbReference>
<dbReference type="PATRIC" id="fig|237258.4.peg.748"/>
<dbReference type="STRING" id="237258.SAMN04489756_10899"/>
<dbReference type="AlphaFoldDB" id="A0A1E5UC19"/>
<evidence type="ECO:0008006" key="3">
    <source>
        <dbReference type="Google" id="ProtNLM"/>
    </source>
</evidence>
<proteinExistence type="predicted"/>
<organism evidence="1 2">
    <name type="scientific">Cloacibacterium normanense</name>
    <dbReference type="NCBI Taxonomy" id="237258"/>
    <lineage>
        <taxon>Bacteria</taxon>
        <taxon>Pseudomonadati</taxon>
        <taxon>Bacteroidota</taxon>
        <taxon>Flavobacteriia</taxon>
        <taxon>Flavobacteriales</taxon>
        <taxon>Weeksellaceae</taxon>
    </lineage>
</organism>
<dbReference type="InterPro" id="IPR025631">
    <property type="entry name" value="Porin_10"/>
</dbReference>
<dbReference type="RefSeq" id="WP_069800175.1">
    <property type="nucleotide sequence ID" value="NZ_CP034157.1"/>
</dbReference>